<dbReference type="PANTHER" id="PTHR47623:SF1">
    <property type="entry name" value="OS09G0287300 PROTEIN"/>
    <property type="match status" value="1"/>
</dbReference>
<gene>
    <name evidence="1" type="ORF">C2E21_3638</name>
</gene>
<dbReference type="SMART" id="SM00855">
    <property type="entry name" value="PGAM"/>
    <property type="match status" value="1"/>
</dbReference>
<dbReference type="CDD" id="cd07067">
    <property type="entry name" value="HP_PGM_like"/>
    <property type="match status" value="1"/>
</dbReference>
<reference evidence="1 2" key="1">
    <citation type="journal article" date="2018" name="Plant J.">
        <title>Genome sequences of Chlorella sorokiniana UTEX 1602 and Micractinium conductrix SAG 241.80: implications to maltose excretion by a green alga.</title>
        <authorList>
            <person name="Arriola M.B."/>
            <person name="Velmurugan N."/>
            <person name="Zhang Y."/>
            <person name="Plunkett M.H."/>
            <person name="Hondzo H."/>
            <person name="Barney B.M."/>
        </authorList>
    </citation>
    <scope>NUCLEOTIDE SEQUENCE [LARGE SCALE GENOMIC DNA]</scope>
    <source>
        <strain evidence="2">UTEX 1602</strain>
    </source>
</reference>
<organism evidence="1 2">
    <name type="scientific">Chlorella sorokiniana</name>
    <name type="common">Freshwater green alga</name>
    <dbReference type="NCBI Taxonomy" id="3076"/>
    <lineage>
        <taxon>Eukaryota</taxon>
        <taxon>Viridiplantae</taxon>
        <taxon>Chlorophyta</taxon>
        <taxon>core chlorophytes</taxon>
        <taxon>Trebouxiophyceae</taxon>
        <taxon>Chlorellales</taxon>
        <taxon>Chlorellaceae</taxon>
        <taxon>Chlorella clade</taxon>
        <taxon>Chlorella</taxon>
    </lineage>
</organism>
<sequence length="214" mass="22979">MQHNLACSPALQRLAAPAGLLVRGSRRRGRLVCRAASEQHQIRRLVLMRHAESEERRGVRDHDRAITELGAATARKVAEQLQQLADSGWTPQVVVCSNARRTRQTLDVMAAAWPALAEADSHFLGSLYTTAALDGQTRGHLSDIVAAEAAAEHSCCLCLGHNKGWEEAASSFAGEAVKLGNSCAALLEGRGASWADALAADSQWRLVRLVSPDA</sequence>
<keyword evidence="2" id="KW-1185">Reference proteome</keyword>
<name>A0A2P6TUT4_CHLSO</name>
<dbReference type="EMBL" id="LHPG02000006">
    <property type="protein sequence ID" value="PRW57804.1"/>
    <property type="molecule type" value="Genomic_DNA"/>
</dbReference>
<dbReference type="Pfam" id="PF00300">
    <property type="entry name" value="His_Phos_1"/>
    <property type="match status" value="1"/>
</dbReference>
<dbReference type="Gene3D" id="3.40.50.1240">
    <property type="entry name" value="Phosphoglycerate mutase-like"/>
    <property type="match status" value="1"/>
</dbReference>
<evidence type="ECO:0000313" key="1">
    <source>
        <dbReference type="EMBL" id="PRW57804.1"/>
    </source>
</evidence>
<dbReference type="STRING" id="3076.A0A2P6TUT4"/>
<dbReference type="PANTHER" id="PTHR47623">
    <property type="entry name" value="OS09G0287300 PROTEIN"/>
    <property type="match status" value="1"/>
</dbReference>
<dbReference type="AlphaFoldDB" id="A0A2P6TUT4"/>
<dbReference type="InterPro" id="IPR029033">
    <property type="entry name" value="His_PPase_superfam"/>
</dbReference>
<evidence type="ECO:0000313" key="2">
    <source>
        <dbReference type="Proteomes" id="UP000239899"/>
    </source>
</evidence>
<dbReference type="SUPFAM" id="SSF53254">
    <property type="entry name" value="Phosphoglycerate mutase-like"/>
    <property type="match status" value="1"/>
</dbReference>
<comment type="caution">
    <text evidence="1">The sequence shown here is derived from an EMBL/GenBank/DDBJ whole genome shotgun (WGS) entry which is preliminary data.</text>
</comment>
<proteinExistence type="predicted"/>
<protein>
    <submittedName>
        <fullName evidence="1">Phosphoglycerate mutase</fullName>
    </submittedName>
</protein>
<dbReference type="InterPro" id="IPR013078">
    <property type="entry name" value="His_Pase_superF_clade-1"/>
</dbReference>
<accession>A0A2P6TUT4</accession>
<dbReference type="OrthoDB" id="2019724at2759"/>
<dbReference type="Proteomes" id="UP000239899">
    <property type="component" value="Unassembled WGS sequence"/>
</dbReference>